<reference evidence="5 6" key="1">
    <citation type="submission" date="2023-08" db="EMBL/GenBank/DDBJ databases">
        <title>Black Yeasts Isolated from many extreme environments.</title>
        <authorList>
            <person name="Coleine C."/>
            <person name="Stajich J.E."/>
            <person name="Selbmann L."/>
        </authorList>
    </citation>
    <scope>NUCLEOTIDE SEQUENCE [LARGE SCALE GENOMIC DNA]</scope>
    <source>
        <strain evidence="5 6">CCFEE 5935</strain>
    </source>
</reference>
<dbReference type="PRINTS" id="PR00633">
    <property type="entry name" value="RCCNDNSATION"/>
</dbReference>
<dbReference type="PROSITE" id="PS50012">
    <property type="entry name" value="RCC1_3"/>
    <property type="match status" value="3"/>
</dbReference>
<keyword evidence="1" id="KW-0344">Guanine-nucleotide releasing factor</keyword>
<dbReference type="Gene3D" id="2.130.10.30">
    <property type="entry name" value="Regulator of chromosome condensation 1/beta-lactamase-inhibitor protein II"/>
    <property type="match status" value="2"/>
</dbReference>
<feature type="domain" description="RCC1-like" evidence="4">
    <location>
        <begin position="16"/>
        <end position="320"/>
    </location>
</feature>
<dbReference type="PROSITE" id="PS00626">
    <property type="entry name" value="RCC1_2"/>
    <property type="match status" value="2"/>
</dbReference>
<evidence type="ECO:0000313" key="6">
    <source>
        <dbReference type="Proteomes" id="UP001337655"/>
    </source>
</evidence>
<evidence type="ECO:0000256" key="2">
    <source>
        <dbReference type="ARBA" id="ARBA00022737"/>
    </source>
</evidence>
<keyword evidence="6" id="KW-1185">Reference proteome</keyword>
<dbReference type="EMBL" id="JAVRRT010000008">
    <property type="protein sequence ID" value="KAK5169585.1"/>
    <property type="molecule type" value="Genomic_DNA"/>
</dbReference>
<dbReference type="InterPro" id="IPR051553">
    <property type="entry name" value="Ran_GTPase-activating"/>
</dbReference>
<sequence length="332" mass="35234">MNHKSATSGGRQVTWKVKQFAAGGNHTILLSDDGKVRVTGNNEDGRCGVEGVHQLKQFEELQLTRGLTALHVAANWSATTIVLKDDAVWTCGTGLSGELGLGPEVKTSAHLQRIANFPPQGTQVSHLTSGMSHTVAILANGEAYGWGRGRKGQLGEPAQEVWTPRKISGLDFRAVKAVCGTDFTLIVGEPSTGRMTLLGGHSNDRFGLSSNRPLSIEGWKDIAASWCSIAVLRASGELVAWGRNDHGQLPPDGLLEIEAIAAGSEHCLALTKTGGVLAWGWGEHGNCGSPTNERGDVKARWNELEFTGRAKIVFAGCATSFIEVEETGMDGG</sequence>
<dbReference type="PANTHER" id="PTHR45982">
    <property type="entry name" value="REGULATOR OF CHROMOSOME CONDENSATION"/>
    <property type="match status" value="1"/>
</dbReference>
<proteinExistence type="predicted"/>
<dbReference type="GeneID" id="89926903"/>
<protein>
    <submittedName>
        <fullName evidence="5">Alpha tubulin suppressor</fullName>
    </submittedName>
</protein>
<dbReference type="Proteomes" id="UP001337655">
    <property type="component" value="Unassembled WGS sequence"/>
</dbReference>
<evidence type="ECO:0000256" key="1">
    <source>
        <dbReference type="ARBA" id="ARBA00022658"/>
    </source>
</evidence>
<accession>A0AAV9PD25</accession>
<dbReference type="Pfam" id="PF25390">
    <property type="entry name" value="WD40_RLD"/>
    <property type="match status" value="1"/>
</dbReference>
<dbReference type="SUPFAM" id="SSF50985">
    <property type="entry name" value="RCC1/BLIP-II"/>
    <property type="match status" value="1"/>
</dbReference>
<organism evidence="5 6">
    <name type="scientific">Saxophila tyrrhenica</name>
    <dbReference type="NCBI Taxonomy" id="1690608"/>
    <lineage>
        <taxon>Eukaryota</taxon>
        <taxon>Fungi</taxon>
        <taxon>Dikarya</taxon>
        <taxon>Ascomycota</taxon>
        <taxon>Pezizomycotina</taxon>
        <taxon>Dothideomycetes</taxon>
        <taxon>Dothideomycetidae</taxon>
        <taxon>Mycosphaerellales</taxon>
        <taxon>Extremaceae</taxon>
        <taxon>Saxophila</taxon>
    </lineage>
</organism>
<dbReference type="InterPro" id="IPR009091">
    <property type="entry name" value="RCC1/BLIP-II"/>
</dbReference>
<dbReference type="InterPro" id="IPR000408">
    <property type="entry name" value="Reg_chr_condens"/>
</dbReference>
<comment type="caution">
    <text evidence="5">The sequence shown here is derived from an EMBL/GenBank/DDBJ whole genome shotgun (WGS) entry which is preliminary data.</text>
</comment>
<gene>
    <name evidence="5" type="primary">ATS1</name>
    <name evidence="5" type="ORF">LTR77_005562</name>
</gene>
<evidence type="ECO:0000313" key="5">
    <source>
        <dbReference type="EMBL" id="KAK5169585.1"/>
    </source>
</evidence>
<dbReference type="PANTHER" id="PTHR45982:SF1">
    <property type="entry name" value="REGULATOR OF CHROMOSOME CONDENSATION"/>
    <property type="match status" value="1"/>
</dbReference>
<feature type="repeat" description="RCC1" evidence="3">
    <location>
        <begin position="141"/>
        <end position="190"/>
    </location>
</feature>
<keyword evidence="2" id="KW-0677">Repeat</keyword>
<dbReference type="InterPro" id="IPR058923">
    <property type="entry name" value="RCC1-like_dom"/>
</dbReference>
<dbReference type="AlphaFoldDB" id="A0AAV9PD25"/>
<evidence type="ECO:0000256" key="3">
    <source>
        <dbReference type="PROSITE-ProRule" id="PRU00235"/>
    </source>
</evidence>
<name>A0AAV9PD25_9PEZI</name>
<dbReference type="RefSeq" id="XP_064658931.1">
    <property type="nucleotide sequence ID" value="XM_064802806.1"/>
</dbReference>
<feature type="repeat" description="RCC1" evidence="3">
    <location>
        <begin position="86"/>
        <end position="140"/>
    </location>
</feature>
<feature type="repeat" description="RCC1" evidence="3">
    <location>
        <begin position="236"/>
        <end position="273"/>
    </location>
</feature>
<evidence type="ECO:0000259" key="4">
    <source>
        <dbReference type="Pfam" id="PF25390"/>
    </source>
</evidence>